<dbReference type="PANTHER" id="PTHR47129">
    <property type="entry name" value="QUINONE OXIDOREDUCTASE 2"/>
    <property type="match status" value="1"/>
</dbReference>
<dbReference type="AlphaFoldDB" id="A0A150QQI2"/>
<dbReference type="OrthoDB" id="267890at2"/>
<evidence type="ECO:0000313" key="3">
    <source>
        <dbReference type="Proteomes" id="UP000075260"/>
    </source>
</evidence>
<dbReference type="Gene3D" id="3.90.25.10">
    <property type="entry name" value="UDP-galactose 4-epimerase, domain 1"/>
    <property type="match status" value="1"/>
</dbReference>
<dbReference type="Gene3D" id="3.40.50.720">
    <property type="entry name" value="NAD(P)-binding Rossmann-like Domain"/>
    <property type="match status" value="1"/>
</dbReference>
<evidence type="ECO:0000259" key="1">
    <source>
        <dbReference type="Pfam" id="PF05368"/>
    </source>
</evidence>
<dbReference type="RefSeq" id="WP_061608062.1">
    <property type="nucleotide sequence ID" value="NZ_JEMA01000444.1"/>
</dbReference>
<dbReference type="Proteomes" id="UP000075260">
    <property type="component" value="Unassembled WGS sequence"/>
</dbReference>
<accession>A0A150QQI2</accession>
<dbReference type="EMBL" id="JEMA01000444">
    <property type="protein sequence ID" value="KYF69868.1"/>
    <property type="molecule type" value="Genomic_DNA"/>
</dbReference>
<evidence type="ECO:0000313" key="2">
    <source>
        <dbReference type="EMBL" id="KYF69868.1"/>
    </source>
</evidence>
<dbReference type="InterPro" id="IPR008030">
    <property type="entry name" value="NmrA-like"/>
</dbReference>
<dbReference type="PANTHER" id="PTHR47129:SF1">
    <property type="entry name" value="NMRA-LIKE DOMAIN-CONTAINING PROTEIN"/>
    <property type="match status" value="1"/>
</dbReference>
<dbReference type="InterPro" id="IPR036291">
    <property type="entry name" value="NAD(P)-bd_dom_sf"/>
</dbReference>
<feature type="domain" description="NmrA-like" evidence="1">
    <location>
        <begin position="2"/>
        <end position="266"/>
    </location>
</feature>
<comment type="caution">
    <text evidence="2">The sequence shown here is derived from an EMBL/GenBank/DDBJ whole genome shotgun (WGS) entry which is preliminary data.</text>
</comment>
<gene>
    <name evidence="2" type="ORF">BE15_23830</name>
</gene>
<protein>
    <submittedName>
        <fullName evidence="2">NAD(P)-dependent oxidoreductase</fullName>
    </submittedName>
</protein>
<proteinExistence type="predicted"/>
<sequence>MIIVTGATGQLGHGIVERLLERVGAGRIGVSVRDPRKAEDLASRGVRVRRGDFDDAASLRGAFEGASQVLIVSSNARASGGDPIAQHSAALAAAREAGARRVLYTSHMGASATSAFPPMHDHAATEPLLEAAGMPFTSLRHGFYAATAVELVRRALASGELVAPEDGKVSWTAREDLAEADAIVLAAEATRFEGPTPALTGPEALDLADLAAIASDIAGRAMKRVTVPDDAYRASLAARGVPERIQDLTLGMFVASRRGEFARVDPTLEQLLGRPPRRLRELLARALSR</sequence>
<dbReference type="InterPro" id="IPR052718">
    <property type="entry name" value="NmrA-type_oxidoreductase"/>
</dbReference>
<dbReference type="Pfam" id="PF05368">
    <property type="entry name" value="NmrA"/>
    <property type="match status" value="1"/>
</dbReference>
<name>A0A150QQI2_SORCE</name>
<dbReference type="SUPFAM" id="SSF51735">
    <property type="entry name" value="NAD(P)-binding Rossmann-fold domains"/>
    <property type="match status" value="1"/>
</dbReference>
<reference evidence="2 3" key="1">
    <citation type="submission" date="2014-02" db="EMBL/GenBank/DDBJ databases">
        <title>The small core and large imbalanced accessory genome model reveals a collaborative survival strategy of Sorangium cellulosum strains in nature.</title>
        <authorList>
            <person name="Han K."/>
            <person name="Peng R."/>
            <person name="Blom J."/>
            <person name="Li Y.-Z."/>
        </authorList>
    </citation>
    <scope>NUCLEOTIDE SEQUENCE [LARGE SCALE GENOMIC DNA]</scope>
    <source>
        <strain evidence="2 3">So0008-312</strain>
    </source>
</reference>
<organism evidence="2 3">
    <name type="scientific">Sorangium cellulosum</name>
    <name type="common">Polyangium cellulosum</name>
    <dbReference type="NCBI Taxonomy" id="56"/>
    <lineage>
        <taxon>Bacteria</taxon>
        <taxon>Pseudomonadati</taxon>
        <taxon>Myxococcota</taxon>
        <taxon>Polyangia</taxon>
        <taxon>Polyangiales</taxon>
        <taxon>Polyangiaceae</taxon>
        <taxon>Sorangium</taxon>
    </lineage>
</organism>